<sequence length="812" mass="94219">MDPRLPVGLIYLVYAISSIVFGDQKDLTSYGFQRAEEETHCNLSITHKSAEYLMVKFYQFDPDVAYLTLKFPNNSVIQFREDVIQPFRWMWTFESQDRKLPFPRWDLDYAVVSLGLLQEKTFPETWVEFDVQPPNCSITIGSRKSNLEIAYAFSNMTTTDLNSLGSMYDSKYAFSKNHSWCFVAEIPGVKDTYMYKLGIYLGSPVDFTQYNCCFAYYDFFNKEINVSCLNDKLDMAKSSTPGLFILPIIIFLCAPILILDFVSNRSGKDMQGSRGRMRFRNSYLPLDDIENNDNINYDENMTSDYVYLTKHSPITFTSIISKSCLQSKRHPIRASRLRRTIFIFLCPILIYIQLGIYSSKMRETILELIKHGAPINFLTMLGEFDTSRKLFLPYICGPYVWIFLFHLVGVLFVVLPENLEILIDDACPTTYGYDLVKRFSHVNTEEERGYRRLRLLMFARFCCILNYEFWLHVFHMYRARCQRCLACLRNILPTLLFYFIILIVAPILFVAFFIVLFLVLFIYGTPWSCLPLVVKQTGMLWMKWSQYLFDNICKSCASCCTVIFCLIIWFPSSLLFTYSILIIINNGIFFVTQIIVFLFTAVLVYPSMAFKYVFFGVSLFHYLLKQIGGISDDYFDLLSDVVKSIQVLEAEHNQLRVVEKTLIVPNGHIGTIQKIQINGTSIRFSKKQLQRIRTSSTHDNGRLIHYKNNVPGIPRKLFRYIVQKHRPVFIVVFKALLPIVLIGISMPHILAFISDISHDSSQLTEVMGVVFISFLPRIVEMAFSSSNKPALKEIFQKQLETSVLEYKNLVQT</sequence>
<dbReference type="AlphaFoldDB" id="A0ABD3UJT4"/>
<comment type="caution">
    <text evidence="2">The sequence shown here is derived from an EMBL/GenBank/DDBJ whole genome shotgun (WGS) entry which is preliminary data.</text>
</comment>
<evidence type="ECO:0000313" key="3">
    <source>
        <dbReference type="Proteomes" id="UP001634394"/>
    </source>
</evidence>
<protein>
    <submittedName>
        <fullName evidence="2">Uncharacterized protein</fullName>
    </submittedName>
</protein>
<keyword evidence="1" id="KW-0472">Membrane</keyword>
<feature type="transmembrane region" description="Helical" evidence="1">
    <location>
        <begin position="728"/>
        <end position="754"/>
    </location>
</feature>
<feature type="transmembrane region" description="Helical" evidence="1">
    <location>
        <begin position="242"/>
        <end position="262"/>
    </location>
</feature>
<keyword evidence="1" id="KW-1133">Transmembrane helix</keyword>
<dbReference type="Proteomes" id="UP001634394">
    <property type="component" value="Unassembled WGS sequence"/>
</dbReference>
<reference evidence="2 3" key="1">
    <citation type="submission" date="2024-11" db="EMBL/GenBank/DDBJ databases">
        <title>Chromosome-level genome assembly of the freshwater bivalve Anodonta woodiana.</title>
        <authorList>
            <person name="Chen X."/>
        </authorList>
    </citation>
    <scope>NUCLEOTIDE SEQUENCE [LARGE SCALE GENOMIC DNA]</scope>
    <source>
        <strain evidence="2">MN2024</strain>
        <tissue evidence="2">Gills</tissue>
    </source>
</reference>
<dbReference type="EMBL" id="JBJQND010000016">
    <property type="protein sequence ID" value="KAL3848560.1"/>
    <property type="molecule type" value="Genomic_DNA"/>
</dbReference>
<feature type="transmembrane region" description="Helical" evidence="1">
    <location>
        <begin position="391"/>
        <end position="415"/>
    </location>
</feature>
<keyword evidence="1" id="KW-0812">Transmembrane</keyword>
<evidence type="ECO:0000256" key="1">
    <source>
        <dbReference type="SAM" id="Phobius"/>
    </source>
</evidence>
<name>A0ABD3UJT4_SINWO</name>
<feature type="transmembrane region" description="Helical" evidence="1">
    <location>
        <begin position="337"/>
        <end position="357"/>
    </location>
</feature>
<feature type="transmembrane region" description="Helical" evidence="1">
    <location>
        <begin position="495"/>
        <end position="526"/>
    </location>
</feature>
<evidence type="ECO:0000313" key="2">
    <source>
        <dbReference type="EMBL" id="KAL3848560.1"/>
    </source>
</evidence>
<gene>
    <name evidence="2" type="ORF">ACJMK2_019411</name>
</gene>
<keyword evidence="3" id="KW-1185">Reference proteome</keyword>
<feature type="transmembrane region" description="Helical" evidence="1">
    <location>
        <begin position="576"/>
        <end position="605"/>
    </location>
</feature>
<proteinExistence type="predicted"/>
<accession>A0ABD3UJT4</accession>
<organism evidence="2 3">
    <name type="scientific">Sinanodonta woodiana</name>
    <name type="common">Chinese pond mussel</name>
    <name type="synonym">Anodonta woodiana</name>
    <dbReference type="NCBI Taxonomy" id="1069815"/>
    <lineage>
        <taxon>Eukaryota</taxon>
        <taxon>Metazoa</taxon>
        <taxon>Spiralia</taxon>
        <taxon>Lophotrochozoa</taxon>
        <taxon>Mollusca</taxon>
        <taxon>Bivalvia</taxon>
        <taxon>Autobranchia</taxon>
        <taxon>Heteroconchia</taxon>
        <taxon>Palaeoheterodonta</taxon>
        <taxon>Unionida</taxon>
        <taxon>Unionoidea</taxon>
        <taxon>Unionidae</taxon>
        <taxon>Unioninae</taxon>
        <taxon>Sinanodonta</taxon>
    </lineage>
</organism>